<comment type="caution">
    <text evidence="1">The sequence shown here is derived from an EMBL/GenBank/DDBJ whole genome shotgun (WGS) entry which is preliminary data.</text>
</comment>
<evidence type="ECO:0000313" key="1">
    <source>
        <dbReference type="EMBL" id="KAJ2981611.1"/>
    </source>
</evidence>
<dbReference type="Proteomes" id="UP001143910">
    <property type="component" value="Unassembled WGS sequence"/>
</dbReference>
<dbReference type="EMBL" id="JANJQO010000121">
    <property type="protein sequence ID" value="KAJ2981611.1"/>
    <property type="molecule type" value="Genomic_DNA"/>
</dbReference>
<name>A0ACC1NT14_9HYPO</name>
<organism evidence="1 2">
    <name type="scientific">Zarea fungicola</name>
    <dbReference type="NCBI Taxonomy" id="93591"/>
    <lineage>
        <taxon>Eukaryota</taxon>
        <taxon>Fungi</taxon>
        <taxon>Dikarya</taxon>
        <taxon>Ascomycota</taxon>
        <taxon>Pezizomycotina</taxon>
        <taxon>Sordariomycetes</taxon>
        <taxon>Hypocreomycetidae</taxon>
        <taxon>Hypocreales</taxon>
        <taxon>Cordycipitaceae</taxon>
        <taxon>Zarea</taxon>
    </lineage>
</organism>
<protein>
    <submittedName>
        <fullName evidence="1">Uncharacterized protein</fullName>
    </submittedName>
</protein>
<gene>
    <name evidence="1" type="ORF">NQ176_g1917</name>
</gene>
<sequence length="243" mass="27171">MAATTTFFDIPAGNGGCVALNPWKTLNYKGIDYDTVWVEYVELEKKLSSLGIPPNRDVAPFNPKYYSPALQLPNSTSFMGSLECAAALDELQPEPSLRLENGYVEKASQTAMAIVLGNIGDSFPAFAAKCLTPRDRQYFERTRSEWMGVGSFAELAKDPLRTGEQGWAACQEALKACAQLLAENPDGPFVEGKHFSYADCIFGSLWMTYKRVDEALLAKILEYDERLQMHYDACEPYLRRSHH</sequence>
<evidence type="ECO:0000313" key="2">
    <source>
        <dbReference type="Proteomes" id="UP001143910"/>
    </source>
</evidence>
<reference evidence="1" key="1">
    <citation type="submission" date="2022-08" db="EMBL/GenBank/DDBJ databases">
        <title>Genome Sequence of Lecanicillium fungicola.</title>
        <authorList>
            <person name="Buettner E."/>
        </authorList>
    </citation>
    <scope>NUCLEOTIDE SEQUENCE</scope>
    <source>
        <strain evidence="1">Babe33</strain>
    </source>
</reference>
<proteinExistence type="predicted"/>
<keyword evidence="2" id="KW-1185">Reference proteome</keyword>
<accession>A0ACC1NT14</accession>